<dbReference type="Proteomes" id="UP000282957">
    <property type="component" value="Unassembled WGS sequence"/>
</dbReference>
<dbReference type="EMBL" id="SACL01000002">
    <property type="protein sequence ID" value="RVT97900.1"/>
    <property type="molecule type" value="Genomic_DNA"/>
</dbReference>
<accession>A0A437MJS0</accession>
<dbReference type="AlphaFoldDB" id="A0A437MJS0"/>
<evidence type="ECO:0000313" key="2">
    <source>
        <dbReference type="Proteomes" id="UP000282957"/>
    </source>
</evidence>
<proteinExistence type="predicted"/>
<gene>
    <name evidence="1" type="ORF">EOD42_08910</name>
</gene>
<reference evidence="1 2" key="1">
    <citation type="submission" date="2019-01" db="EMBL/GenBank/DDBJ databases">
        <authorList>
            <person name="Chen W.-M."/>
        </authorList>
    </citation>
    <scope>NUCLEOTIDE SEQUENCE [LARGE SCALE GENOMIC DNA]</scope>
    <source>
        <strain evidence="1 2">CCP-6</strain>
    </source>
</reference>
<evidence type="ECO:0000313" key="1">
    <source>
        <dbReference type="EMBL" id="RVT97900.1"/>
    </source>
</evidence>
<organism evidence="1 2">
    <name type="scientific">Rhodovarius crocodyli</name>
    <dbReference type="NCBI Taxonomy" id="1979269"/>
    <lineage>
        <taxon>Bacteria</taxon>
        <taxon>Pseudomonadati</taxon>
        <taxon>Pseudomonadota</taxon>
        <taxon>Alphaproteobacteria</taxon>
        <taxon>Acetobacterales</taxon>
        <taxon>Roseomonadaceae</taxon>
        <taxon>Rhodovarius</taxon>
    </lineage>
</organism>
<keyword evidence="2" id="KW-1185">Reference proteome</keyword>
<sequence>MPVPFRTALGQALLARLADAASLDGYTIERARRDDVPDEARPLICIDVTGDAAADNTTTPYQTLWTVGITVVGYPVAAATEVACSDALAQLEADLIAAIEAEGARLDRGGLPLCEDVQVRSSSADAYPVEESSDHLGEVSITVAATLWLVAGQTSIP</sequence>
<dbReference type="RefSeq" id="WP_127787129.1">
    <property type="nucleotide sequence ID" value="NZ_SACL01000002.1"/>
</dbReference>
<comment type="caution">
    <text evidence="1">The sequence shown here is derived from an EMBL/GenBank/DDBJ whole genome shotgun (WGS) entry which is preliminary data.</text>
</comment>
<name>A0A437MJS0_9PROT</name>
<protein>
    <submittedName>
        <fullName evidence="1">Uncharacterized protein</fullName>
    </submittedName>
</protein>